<gene>
    <name evidence="1" type="ORF">GLAREA_04190</name>
</gene>
<accession>S3CQL3</accession>
<dbReference type="EMBL" id="KE145369">
    <property type="protein sequence ID" value="EPE27399.1"/>
    <property type="molecule type" value="Genomic_DNA"/>
</dbReference>
<dbReference type="OrthoDB" id="5424000at2759"/>
<name>S3CQL3_GLAL2</name>
<evidence type="ECO:0000313" key="1">
    <source>
        <dbReference type="EMBL" id="EPE27399.1"/>
    </source>
</evidence>
<keyword evidence="2" id="KW-1185">Reference proteome</keyword>
<organism evidence="1 2">
    <name type="scientific">Glarea lozoyensis (strain ATCC 20868 / MF5171)</name>
    <dbReference type="NCBI Taxonomy" id="1116229"/>
    <lineage>
        <taxon>Eukaryota</taxon>
        <taxon>Fungi</taxon>
        <taxon>Dikarya</taxon>
        <taxon>Ascomycota</taxon>
        <taxon>Pezizomycotina</taxon>
        <taxon>Leotiomycetes</taxon>
        <taxon>Helotiales</taxon>
        <taxon>Helotiaceae</taxon>
        <taxon>Glarea</taxon>
    </lineage>
</organism>
<protein>
    <submittedName>
        <fullName evidence="1">Uncharacterized protein</fullName>
    </submittedName>
</protein>
<proteinExistence type="predicted"/>
<dbReference type="AlphaFoldDB" id="S3CQL3"/>
<reference evidence="1 2" key="1">
    <citation type="journal article" date="2013" name="BMC Genomics">
        <title>Genomics-driven discovery of the pneumocandin biosynthetic gene cluster in the fungus Glarea lozoyensis.</title>
        <authorList>
            <person name="Chen L."/>
            <person name="Yue Q."/>
            <person name="Zhang X."/>
            <person name="Xiang M."/>
            <person name="Wang C."/>
            <person name="Li S."/>
            <person name="Che Y."/>
            <person name="Ortiz-Lopez F.J."/>
            <person name="Bills G.F."/>
            <person name="Liu X."/>
            <person name="An Z."/>
        </authorList>
    </citation>
    <scope>NUCLEOTIDE SEQUENCE [LARGE SCALE GENOMIC DNA]</scope>
    <source>
        <strain evidence="2">ATCC 20868 / MF5171</strain>
    </source>
</reference>
<dbReference type="HOGENOM" id="CLU_660649_0_0_1"/>
<sequence>MLLRTLKIGLEVESYGHCFNDPDGKADDVLKDLYDPKGKILYVFRQDTKGNLNRDTALELSDKNSHLVATAERGAGKSSIRTEFIYGGDIDQPLSPGGERSKKVAQRIQQWIKLWSSIPREEWNTIYVQPGFTDTPSQTSHFPIYRLNKCDTDPTVISQITIGMPLAGFDRIVKEEQLYRHFFASEAPSVNERRREEAQCITQKFVSWTGKQRGWVGNGYTQKYAQETATGFLCIVQAYVSAAREQNPEGYNRLKLKVPFMPRTDFRTMLHLVCDTMTSTAATTFRKDLATEFFSHDHKPNLKDLKWSFASRKGSQVGEITVEVTKFLKDLETDCGDTSKLTDLITQGDTNSNSQIGALGRKVERFLDSKDDKLLGPILEFRQLEVVVASKLVPMLQNLEMEVAKVHKEVLNSNSA</sequence>
<dbReference type="Proteomes" id="UP000016922">
    <property type="component" value="Unassembled WGS sequence"/>
</dbReference>
<dbReference type="RefSeq" id="XP_008084758.1">
    <property type="nucleotide sequence ID" value="XM_008086567.1"/>
</dbReference>
<dbReference type="GeneID" id="19463245"/>
<evidence type="ECO:0000313" key="2">
    <source>
        <dbReference type="Proteomes" id="UP000016922"/>
    </source>
</evidence>
<dbReference type="KEGG" id="glz:GLAREA_04190"/>